<gene>
    <name evidence="1" type="ORF">AVEN_179883_1</name>
</gene>
<name>A0A4Y2MBF3_ARAVE</name>
<dbReference type="EMBL" id="BGPR01203034">
    <property type="protein sequence ID" value="GBN23007.1"/>
    <property type="molecule type" value="Genomic_DNA"/>
</dbReference>
<protein>
    <submittedName>
        <fullName evidence="1">Uncharacterized protein</fullName>
    </submittedName>
</protein>
<accession>A0A4Y2MBF3</accession>
<organism evidence="1 2">
    <name type="scientific">Araneus ventricosus</name>
    <name type="common">Orbweaver spider</name>
    <name type="synonym">Epeira ventricosa</name>
    <dbReference type="NCBI Taxonomy" id="182803"/>
    <lineage>
        <taxon>Eukaryota</taxon>
        <taxon>Metazoa</taxon>
        <taxon>Ecdysozoa</taxon>
        <taxon>Arthropoda</taxon>
        <taxon>Chelicerata</taxon>
        <taxon>Arachnida</taxon>
        <taxon>Araneae</taxon>
        <taxon>Araneomorphae</taxon>
        <taxon>Entelegynae</taxon>
        <taxon>Araneoidea</taxon>
        <taxon>Araneidae</taxon>
        <taxon>Araneus</taxon>
    </lineage>
</organism>
<evidence type="ECO:0000313" key="1">
    <source>
        <dbReference type="EMBL" id="GBN23007.1"/>
    </source>
</evidence>
<feature type="non-terminal residue" evidence="1">
    <location>
        <position position="1"/>
    </location>
</feature>
<keyword evidence="2" id="KW-1185">Reference proteome</keyword>
<comment type="caution">
    <text evidence="1">The sequence shown here is derived from an EMBL/GenBank/DDBJ whole genome shotgun (WGS) entry which is preliminary data.</text>
</comment>
<dbReference type="Proteomes" id="UP000499080">
    <property type="component" value="Unassembled WGS sequence"/>
</dbReference>
<proteinExistence type="predicted"/>
<evidence type="ECO:0000313" key="2">
    <source>
        <dbReference type="Proteomes" id="UP000499080"/>
    </source>
</evidence>
<dbReference type="AlphaFoldDB" id="A0A4Y2MBF3"/>
<sequence length="125" mass="14404">RANSLKDEEELSSFSCQDDSQKLLKCFLPTVYWLILLLELYRVIQSNAPITNGYNCLANNVRKKQNWSEYRSKFQVLFVQGTLTLSDIPGHTDVIRAIIHFMIDPVKLDSSHSFSLDSRRDCFTG</sequence>
<reference evidence="1 2" key="1">
    <citation type="journal article" date="2019" name="Sci. Rep.">
        <title>Orb-weaving spider Araneus ventricosus genome elucidates the spidroin gene catalogue.</title>
        <authorList>
            <person name="Kono N."/>
            <person name="Nakamura H."/>
            <person name="Ohtoshi R."/>
            <person name="Moran D.A.P."/>
            <person name="Shinohara A."/>
            <person name="Yoshida Y."/>
            <person name="Fujiwara M."/>
            <person name="Mori M."/>
            <person name="Tomita M."/>
            <person name="Arakawa K."/>
        </authorList>
    </citation>
    <scope>NUCLEOTIDE SEQUENCE [LARGE SCALE GENOMIC DNA]</scope>
</reference>